<dbReference type="PANTHER" id="PTHR33238">
    <property type="entry name" value="IRON (METAL) DEPENDENT REPRESSOR, DTXR FAMILY"/>
    <property type="match status" value="1"/>
</dbReference>
<organism evidence="7 8">
    <name type="scientific">Candidatus Gallimonas intestinavium</name>
    <dbReference type="NCBI Taxonomy" id="2838603"/>
    <lineage>
        <taxon>Bacteria</taxon>
        <taxon>Bacillati</taxon>
        <taxon>Bacillota</taxon>
        <taxon>Clostridia</taxon>
        <taxon>Candidatus Gallimonas</taxon>
    </lineage>
</organism>
<dbReference type="GO" id="GO:0046914">
    <property type="term" value="F:transition metal ion binding"/>
    <property type="evidence" value="ECO:0007669"/>
    <property type="project" value="InterPro"/>
</dbReference>
<dbReference type="InterPro" id="IPR036388">
    <property type="entry name" value="WH-like_DNA-bd_sf"/>
</dbReference>
<feature type="domain" description="Iron dependent repressor metal binding and dimerisation" evidence="6">
    <location>
        <begin position="68"/>
        <end position="122"/>
    </location>
</feature>
<evidence type="ECO:0000259" key="5">
    <source>
        <dbReference type="Pfam" id="PF01325"/>
    </source>
</evidence>
<accession>A0A9D2JZG6</accession>
<dbReference type="SUPFAM" id="SSF46785">
    <property type="entry name" value="Winged helix' DNA-binding domain"/>
    <property type="match status" value="1"/>
</dbReference>
<dbReference type="InterPro" id="IPR036421">
    <property type="entry name" value="Fe_dep_repressor_sf"/>
</dbReference>
<evidence type="ECO:0000313" key="7">
    <source>
        <dbReference type="EMBL" id="HIZ72996.1"/>
    </source>
</evidence>
<dbReference type="Pfam" id="PF01325">
    <property type="entry name" value="Fe_dep_repress"/>
    <property type="match status" value="1"/>
</dbReference>
<dbReference type="Gene3D" id="1.10.60.10">
    <property type="entry name" value="Iron dependent repressor, metal binding and dimerisation domain"/>
    <property type="match status" value="1"/>
</dbReference>
<reference evidence="7" key="1">
    <citation type="journal article" date="2021" name="PeerJ">
        <title>Extensive microbial diversity within the chicken gut microbiome revealed by metagenomics and culture.</title>
        <authorList>
            <person name="Gilroy R."/>
            <person name="Ravi A."/>
            <person name="Getino M."/>
            <person name="Pursley I."/>
            <person name="Horton D.L."/>
            <person name="Alikhan N.F."/>
            <person name="Baker D."/>
            <person name="Gharbi K."/>
            <person name="Hall N."/>
            <person name="Watson M."/>
            <person name="Adriaenssens E.M."/>
            <person name="Foster-Nyarko E."/>
            <person name="Jarju S."/>
            <person name="Secka A."/>
            <person name="Antonio M."/>
            <person name="Oren A."/>
            <person name="Chaudhuri R.R."/>
            <person name="La Ragione R."/>
            <person name="Hildebrand F."/>
            <person name="Pallen M.J."/>
        </authorList>
    </citation>
    <scope>NUCLEOTIDE SEQUENCE</scope>
    <source>
        <strain evidence="7">ChiW7-2402</strain>
    </source>
</reference>
<dbReference type="InterPro" id="IPR022687">
    <property type="entry name" value="HTH_DTXR"/>
</dbReference>
<sequence>MAITRIRESEEMYLETILLLHRTLSNVRAVDVGEELGYAKSSVSRGVNLLKDKGYIDIDPATGNITFTRVGKEKAEGIYERHRVLTSALRKMGAEEHIAEENACRIEHVVSDEMMDVFRRFISS</sequence>
<feature type="domain" description="HTH dtxR-type" evidence="5">
    <location>
        <begin position="8"/>
        <end position="61"/>
    </location>
</feature>
<evidence type="ECO:0000256" key="3">
    <source>
        <dbReference type="ARBA" id="ARBA00023125"/>
    </source>
</evidence>
<dbReference type="GO" id="GO:0003700">
    <property type="term" value="F:DNA-binding transcription factor activity"/>
    <property type="evidence" value="ECO:0007669"/>
    <property type="project" value="InterPro"/>
</dbReference>
<dbReference type="EMBL" id="DXBB01000074">
    <property type="protein sequence ID" value="HIZ72996.1"/>
    <property type="molecule type" value="Genomic_DNA"/>
</dbReference>
<dbReference type="InterPro" id="IPR001367">
    <property type="entry name" value="Fe_dep_repressor"/>
</dbReference>
<proteinExistence type="inferred from homology"/>
<dbReference type="AlphaFoldDB" id="A0A9D2JZG6"/>
<name>A0A9D2JZG6_9FIRM</name>
<dbReference type="SMART" id="SM00529">
    <property type="entry name" value="HTH_DTXR"/>
    <property type="match status" value="1"/>
</dbReference>
<evidence type="ECO:0000259" key="6">
    <source>
        <dbReference type="Pfam" id="PF02742"/>
    </source>
</evidence>
<dbReference type="SUPFAM" id="SSF47979">
    <property type="entry name" value="Iron-dependent repressor protein, dimerization domain"/>
    <property type="match status" value="1"/>
</dbReference>
<dbReference type="GO" id="GO:0046983">
    <property type="term" value="F:protein dimerization activity"/>
    <property type="evidence" value="ECO:0007669"/>
    <property type="project" value="InterPro"/>
</dbReference>
<comment type="caution">
    <text evidence="7">The sequence shown here is derived from an EMBL/GenBank/DDBJ whole genome shotgun (WGS) entry which is preliminary data.</text>
</comment>
<dbReference type="InterPro" id="IPR036390">
    <property type="entry name" value="WH_DNA-bd_sf"/>
</dbReference>
<keyword evidence="3" id="KW-0238">DNA-binding</keyword>
<dbReference type="Proteomes" id="UP000824102">
    <property type="component" value="Unassembled WGS sequence"/>
</dbReference>
<evidence type="ECO:0000256" key="2">
    <source>
        <dbReference type="ARBA" id="ARBA00023015"/>
    </source>
</evidence>
<evidence type="ECO:0000313" key="8">
    <source>
        <dbReference type="Proteomes" id="UP000824102"/>
    </source>
</evidence>
<keyword evidence="4" id="KW-0804">Transcription</keyword>
<dbReference type="Pfam" id="PF02742">
    <property type="entry name" value="Fe_dep_repr_C"/>
    <property type="match status" value="1"/>
</dbReference>
<evidence type="ECO:0000256" key="1">
    <source>
        <dbReference type="ARBA" id="ARBA00007871"/>
    </source>
</evidence>
<evidence type="ECO:0000256" key="4">
    <source>
        <dbReference type="ARBA" id="ARBA00023163"/>
    </source>
</evidence>
<protein>
    <submittedName>
        <fullName evidence="7">Metal-dependent transcriptional regulator</fullName>
    </submittedName>
</protein>
<dbReference type="InterPro" id="IPR050536">
    <property type="entry name" value="DtxR_MntR_Metal-Reg"/>
</dbReference>
<comment type="similarity">
    <text evidence="1">Belongs to the DtxR/MntR family.</text>
</comment>
<dbReference type="GO" id="GO:0003677">
    <property type="term" value="F:DNA binding"/>
    <property type="evidence" value="ECO:0007669"/>
    <property type="project" value="UniProtKB-KW"/>
</dbReference>
<gene>
    <name evidence="7" type="ORF">H9964_05410</name>
</gene>
<reference evidence="7" key="2">
    <citation type="submission" date="2021-04" db="EMBL/GenBank/DDBJ databases">
        <authorList>
            <person name="Gilroy R."/>
        </authorList>
    </citation>
    <scope>NUCLEOTIDE SEQUENCE</scope>
    <source>
        <strain evidence="7">ChiW7-2402</strain>
    </source>
</reference>
<keyword evidence="2" id="KW-0805">Transcription regulation</keyword>
<dbReference type="InterPro" id="IPR022689">
    <property type="entry name" value="Iron_dep_repressor"/>
</dbReference>
<dbReference type="Gene3D" id="1.10.10.10">
    <property type="entry name" value="Winged helix-like DNA-binding domain superfamily/Winged helix DNA-binding domain"/>
    <property type="match status" value="1"/>
</dbReference>
<dbReference type="PANTHER" id="PTHR33238:SF7">
    <property type="entry name" value="IRON-DEPENDENT TRANSCRIPTIONAL REGULATOR"/>
    <property type="match status" value="1"/>
</dbReference>